<dbReference type="Proteomes" id="UP000614350">
    <property type="component" value="Unassembled WGS sequence"/>
</dbReference>
<dbReference type="InterPro" id="IPR001841">
    <property type="entry name" value="Znf_RING"/>
</dbReference>
<dbReference type="GO" id="GO:0005886">
    <property type="term" value="C:plasma membrane"/>
    <property type="evidence" value="ECO:0007669"/>
    <property type="project" value="UniProtKB-SubCell"/>
</dbReference>
<evidence type="ECO:0000313" key="8">
    <source>
        <dbReference type="Proteomes" id="UP000614350"/>
    </source>
</evidence>
<evidence type="ECO:0000259" key="6">
    <source>
        <dbReference type="PROSITE" id="PS50089"/>
    </source>
</evidence>
<keyword evidence="3" id="KW-0862">Zinc</keyword>
<dbReference type="InterPro" id="IPR051728">
    <property type="entry name" value="RING-FYVE_E3_ubiquitin-ligase"/>
</dbReference>
<gene>
    <name evidence="7" type="ORF">HZH66_002790</name>
</gene>
<reference evidence="7" key="1">
    <citation type="journal article" date="2020" name="G3 (Bethesda)">
        <title>High-Quality Assemblies for Three Invasive Social Wasps from the &lt;i&gt;Vespula&lt;/i&gt; Genus.</title>
        <authorList>
            <person name="Harrop T.W.R."/>
            <person name="Guhlin J."/>
            <person name="McLaughlin G.M."/>
            <person name="Permina E."/>
            <person name="Stockwell P."/>
            <person name="Gilligan J."/>
            <person name="Le Lec M.F."/>
            <person name="Gruber M.A.M."/>
            <person name="Quinn O."/>
            <person name="Lovegrove M."/>
            <person name="Duncan E.J."/>
            <person name="Remnant E.J."/>
            <person name="Van Eeckhoven J."/>
            <person name="Graham B."/>
            <person name="Knapp R.A."/>
            <person name="Langford K.W."/>
            <person name="Kronenberg Z."/>
            <person name="Press M.O."/>
            <person name="Eacker S.M."/>
            <person name="Wilson-Rankin E.E."/>
            <person name="Purcell J."/>
            <person name="Lester P.J."/>
            <person name="Dearden P.K."/>
        </authorList>
    </citation>
    <scope>NUCLEOTIDE SEQUENCE</scope>
    <source>
        <strain evidence="7">Marl-1</strain>
    </source>
</reference>
<evidence type="ECO:0000256" key="5">
    <source>
        <dbReference type="SAM" id="MobiDB-lite"/>
    </source>
</evidence>
<dbReference type="SUPFAM" id="SSF57903">
    <property type="entry name" value="FYVE/PHD zinc finger"/>
    <property type="match status" value="1"/>
</dbReference>
<dbReference type="GO" id="GO:1902042">
    <property type="term" value="P:negative regulation of extrinsic apoptotic signaling pathway via death domain receptors"/>
    <property type="evidence" value="ECO:0007669"/>
    <property type="project" value="TreeGrafter"/>
</dbReference>
<comment type="caution">
    <text evidence="7">The sequence shown here is derived from an EMBL/GenBank/DDBJ whole genome shotgun (WGS) entry which is preliminary data.</text>
</comment>
<dbReference type="SMART" id="SM00184">
    <property type="entry name" value="RING"/>
    <property type="match status" value="2"/>
</dbReference>
<accession>A0A834KK96</accession>
<keyword evidence="8" id="KW-1185">Reference proteome</keyword>
<organism evidence="7 8">
    <name type="scientific">Vespula vulgaris</name>
    <name type="common">Yellow jacket</name>
    <name type="synonym">Wasp</name>
    <dbReference type="NCBI Taxonomy" id="7454"/>
    <lineage>
        <taxon>Eukaryota</taxon>
        <taxon>Metazoa</taxon>
        <taxon>Ecdysozoa</taxon>
        <taxon>Arthropoda</taxon>
        <taxon>Hexapoda</taxon>
        <taxon>Insecta</taxon>
        <taxon>Pterygota</taxon>
        <taxon>Neoptera</taxon>
        <taxon>Endopterygota</taxon>
        <taxon>Hymenoptera</taxon>
        <taxon>Apocrita</taxon>
        <taxon>Aculeata</taxon>
        <taxon>Vespoidea</taxon>
        <taxon>Vespidae</taxon>
        <taxon>Vespinae</taxon>
        <taxon>Vespula</taxon>
    </lineage>
</organism>
<comment type="subcellular location">
    <subcellularLocation>
        <location evidence="1">Cell membrane</location>
        <topology evidence="1">Peripheral membrane protein</topology>
    </subcellularLocation>
</comment>
<dbReference type="Pfam" id="PF22968">
    <property type="entry name" value="RNF34L-like_3rd"/>
    <property type="match status" value="1"/>
</dbReference>
<dbReference type="PANTHER" id="PTHR14879">
    <property type="entry name" value="CASPASE REGULATOR, RING FINGER DOMAIN-CONTAINING"/>
    <property type="match status" value="1"/>
</dbReference>
<dbReference type="CDD" id="cd16500">
    <property type="entry name" value="RING-HC_CARP"/>
    <property type="match status" value="1"/>
</dbReference>
<feature type="compositionally biased region" description="Low complexity" evidence="5">
    <location>
        <begin position="148"/>
        <end position="168"/>
    </location>
</feature>
<evidence type="ECO:0000256" key="2">
    <source>
        <dbReference type="ARBA" id="ARBA00022771"/>
    </source>
</evidence>
<evidence type="ECO:0000313" key="7">
    <source>
        <dbReference type="EMBL" id="KAF7408253.1"/>
    </source>
</evidence>
<dbReference type="GO" id="GO:0005737">
    <property type="term" value="C:cytoplasm"/>
    <property type="evidence" value="ECO:0007669"/>
    <property type="project" value="TreeGrafter"/>
</dbReference>
<dbReference type="AlphaFoldDB" id="A0A834KK96"/>
<name>A0A834KK96_VESVU</name>
<dbReference type="GO" id="GO:0061630">
    <property type="term" value="F:ubiquitin protein ligase activity"/>
    <property type="evidence" value="ECO:0007669"/>
    <property type="project" value="TreeGrafter"/>
</dbReference>
<dbReference type="GO" id="GO:0043161">
    <property type="term" value="P:proteasome-mediated ubiquitin-dependent protein catabolic process"/>
    <property type="evidence" value="ECO:0007669"/>
    <property type="project" value="TreeGrafter"/>
</dbReference>
<dbReference type="FunFam" id="3.30.40.10:FF:000110">
    <property type="entry name" value="E3 ubiquitin-protein ligase RNF34 isoform X1"/>
    <property type="match status" value="1"/>
</dbReference>
<dbReference type="InterPro" id="IPR057299">
    <property type="entry name" value="RNF34_RFFL_SAP"/>
</dbReference>
<evidence type="ECO:0000256" key="4">
    <source>
        <dbReference type="PROSITE-ProRule" id="PRU00175"/>
    </source>
</evidence>
<dbReference type="SUPFAM" id="SSF68906">
    <property type="entry name" value="SAP domain"/>
    <property type="match status" value="1"/>
</dbReference>
<dbReference type="CDD" id="cd15750">
    <property type="entry name" value="FYVE_CARP"/>
    <property type="match status" value="1"/>
</dbReference>
<dbReference type="SUPFAM" id="SSF57850">
    <property type="entry name" value="RING/U-box"/>
    <property type="match status" value="1"/>
</dbReference>
<evidence type="ECO:0000256" key="1">
    <source>
        <dbReference type="ARBA" id="ARBA00004202"/>
    </source>
</evidence>
<keyword evidence="2 4" id="KW-0863">Zinc-finger</keyword>
<protein>
    <recommendedName>
        <fullName evidence="6">RING-type domain-containing protein</fullName>
    </recommendedName>
</protein>
<feature type="domain" description="RING-type" evidence="6">
    <location>
        <begin position="310"/>
        <end position="345"/>
    </location>
</feature>
<dbReference type="EMBL" id="JACSEA010000002">
    <property type="protein sequence ID" value="KAF7408253.1"/>
    <property type="molecule type" value="Genomic_DNA"/>
</dbReference>
<dbReference type="Pfam" id="PF23632">
    <property type="entry name" value="SAP_RNF34_RFFL"/>
    <property type="match status" value="1"/>
</dbReference>
<sequence length="357" mass="41059">MYVLVDLVIHLPTRQPWSCHNRQISKNVNFRQLNHIKMACEACKTKFNLFKRRKQCTGCLRYFCSECLIKRIDKTFNCENCGMLARRPLIRSQIMQMRSRDLRQYLIAKKVSIKGCVEKEDLVNLLLIYANGSADNLIDEKKPTIRPSTLTEELPQTSSTSSTLPETPIQLENHTNAMNEERNIEFESEYVTVNNIEIEEISAGDCSPDSGPEPLVTEQDEDSETLDIKQSAMLTEIPVWSGLVKLSDINELSQLEHLSVKQLKTLLITNRVDFKGCVERCELLDRASRLWEEHNQARADIDNMDKEDICKICWDAPIECVILECGHMACCINCGKRMSECPICKQYVVRVVRFFKA</sequence>
<keyword evidence="2 4" id="KW-0479">Metal-binding</keyword>
<dbReference type="PROSITE" id="PS50089">
    <property type="entry name" value="ZF_RING_2"/>
    <property type="match status" value="1"/>
</dbReference>
<dbReference type="Gene3D" id="3.30.40.10">
    <property type="entry name" value="Zinc/RING finger domain, C3HC4 (zinc finger)"/>
    <property type="match status" value="1"/>
</dbReference>
<feature type="region of interest" description="Disordered" evidence="5">
    <location>
        <begin position="143"/>
        <end position="182"/>
    </location>
</feature>
<dbReference type="GO" id="GO:0008270">
    <property type="term" value="F:zinc ion binding"/>
    <property type="evidence" value="ECO:0007669"/>
    <property type="project" value="UniProtKB-KW"/>
</dbReference>
<dbReference type="InterPro" id="IPR011011">
    <property type="entry name" value="Znf_FYVE_PHD"/>
</dbReference>
<feature type="region of interest" description="Disordered" evidence="5">
    <location>
        <begin position="201"/>
        <end position="220"/>
    </location>
</feature>
<dbReference type="InterPro" id="IPR036361">
    <property type="entry name" value="SAP_dom_sf"/>
</dbReference>
<evidence type="ECO:0000256" key="3">
    <source>
        <dbReference type="ARBA" id="ARBA00022833"/>
    </source>
</evidence>
<dbReference type="InterPro" id="IPR055111">
    <property type="entry name" value="RNF34_RFFL_HeH"/>
</dbReference>
<dbReference type="PANTHER" id="PTHR14879:SF15">
    <property type="entry name" value="E3 UBIQUITIN-PROTEIN LIGASE RIFIFYLIN-LIKE PROTEIN"/>
    <property type="match status" value="1"/>
</dbReference>
<dbReference type="InterPro" id="IPR013083">
    <property type="entry name" value="Znf_RING/FYVE/PHD"/>
</dbReference>
<dbReference type="Gene3D" id="1.10.720.140">
    <property type="match status" value="1"/>
</dbReference>
<dbReference type="Pfam" id="PF13920">
    <property type="entry name" value="zf-C3HC4_3"/>
    <property type="match status" value="1"/>
</dbReference>
<proteinExistence type="predicted"/>
<dbReference type="GO" id="GO:0070936">
    <property type="term" value="P:protein K48-linked ubiquitination"/>
    <property type="evidence" value="ECO:0007669"/>
    <property type="project" value="TreeGrafter"/>
</dbReference>